<accession>A0A2Z3KEF6</accession>
<dbReference type="GeneID" id="89633353"/>
<protein>
    <submittedName>
        <fullName evidence="1">Uncharacterized protein</fullName>
    </submittedName>
</protein>
<proteinExistence type="predicted"/>
<gene>
    <name evidence="1" type="ORF">LL14B4_06085</name>
</gene>
<name>A0A2Z3KEF6_LACLL</name>
<evidence type="ECO:0000313" key="2">
    <source>
        <dbReference type="Proteomes" id="UP000245919"/>
    </source>
</evidence>
<organism evidence="1 2">
    <name type="scientific">Lactococcus lactis subsp. lactis</name>
    <name type="common">Streptococcus lactis</name>
    <dbReference type="NCBI Taxonomy" id="1360"/>
    <lineage>
        <taxon>Bacteria</taxon>
        <taxon>Bacillati</taxon>
        <taxon>Bacillota</taxon>
        <taxon>Bacilli</taxon>
        <taxon>Lactobacillales</taxon>
        <taxon>Streptococcaceae</taxon>
        <taxon>Lactococcus</taxon>
    </lineage>
</organism>
<sequence length="80" mass="8989">MDEIIKKVTAYAGDEEMIDQKVEEGLQIIQEAIPIMEVIMKDDSFAGKQVIRIIKSAYASGLANGYKDRVIEEVEKENAK</sequence>
<dbReference type="EMBL" id="CP028160">
    <property type="protein sequence ID" value="AWN65768.1"/>
    <property type="molecule type" value="Genomic_DNA"/>
</dbReference>
<dbReference type="Proteomes" id="UP000245919">
    <property type="component" value="Chromosome"/>
</dbReference>
<dbReference type="AlphaFoldDB" id="A0A2Z3KEF6"/>
<reference evidence="1 2" key="1">
    <citation type="submission" date="2018-03" db="EMBL/GenBank/DDBJ databases">
        <title>Genome sequence of Lactococcus lactis strain 14B4 from almond drupe.</title>
        <authorList>
            <person name="Tran T.D."/>
            <person name="McGarvey J.A."/>
            <person name="Huynh S."/>
            <person name="Parker C.T."/>
        </authorList>
    </citation>
    <scope>NUCLEOTIDE SEQUENCE [LARGE SCALE GENOMIC DNA]</scope>
    <source>
        <strain evidence="1 2">14B4</strain>
    </source>
</reference>
<evidence type="ECO:0000313" key="1">
    <source>
        <dbReference type="EMBL" id="AWN65768.1"/>
    </source>
</evidence>
<dbReference type="RefSeq" id="WP_109990895.1">
    <property type="nucleotide sequence ID" value="NZ_CP028160.1"/>
</dbReference>